<feature type="non-terminal residue" evidence="3">
    <location>
        <position position="186"/>
    </location>
</feature>
<comment type="caution">
    <text evidence="3">The sequence shown here is derived from an EMBL/GenBank/DDBJ whole genome shotgun (WGS) entry which is preliminary data.</text>
</comment>
<dbReference type="AlphaFoldDB" id="A0A4Y2KEG9"/>
<name>A0A4Y2KEG9_ARAVE</name>
<evidence type="ECO:0000313" key="3">
    <source>
        <dbReference type="EMBL" id="GBN00369.1"/>
    </source>
</evidence>
<feature type="domain" description="Rab3GAP regulatory subunit C-terminal" evidence="2">
    <location>
        <begin position="12"/>
        <end position="168"/>
    </location>
</feature>
<evidence type="ECO:0000256" key="1">
    <source>
        <dbReference type="SAM" id="Phobius"/>
    </source>
</evidence>
<keyword evidence="1" id="KW-0812">Transmembrane</keyword>
<dbReference type="OrthoDB" id="6421724at2759"/>
<sequence>MVYFYPTDPKLVSSDSEHVSPWWAAVREALHKATGNVAAYIGAVVARSVSVIMAASFSVEHKKANEEKKDKENEESGDSDWESVSLDLEHWNLLVKQLEDVLMLNILLKSQPYGKAVVKDVNISIETILNGGQGSVTDLLAVWSVSVGLEPEVLSSFLAESNLENVSVLQKFLDDKSDSRSLNIVK</sequence>
<gene>
    <name evidence="3" type="primary">Rab3gap2_4</name>
    <name evidence="3" type="ORF">AVEN_222898_1</name>
</gene>
<organism evidence="3 4">
    <name type="scientific">Araneus ventricosus</name>
    <name type="common">Orbweaver spider</name>
    <name type="synonym">Epeira ventricosa</name>
    <dbReference type="NCBI Taxonomy" id="182803"/>
    <lineage>
        <taxon>Eukaryota</taxon>
        <taxon>Metazoa</taxon>
        <taxon>Ecdysozoa</taxon>
        <taxon>Arthropoda</taxon>
        <taxon>Chelicerata</taxon>
        <taxon>Arachnida</taxon>
        <taxon>Araneae</taxon>
        <taxon>Araneomorphae</taxon>
        <taxon>Entelegynae</taxon>
        <taxon>Araneoidea</taxon>
        <taxon>Araneidae</taxon>
        <taxon>Araneus</taxon>
    </lineage>
</organism>
<dbReference type="EMBL" id="BGPR01194407">
    <property type="protein sequence ID" value="GBN00369.1"/>
    <property type="molecule type" value="Genomic_DNA"/>
</dbReference>
<feature type="transmembrane region" description="Helical" evidence="1">
    <location>
        <begin position="37"/>
        <end position="59"/>
    </location>
</feature>
<keyword evidence="4" id="KW-1185">Reference proteome</keyword>
<dbReference type="InterPro" id="IPR029257">
    <property type="entry name" value="RAB3GAP2_C"/>
</dbReference>
<keyword evidence="1" id="KW-1133">Transmembrane helix</keyword>
<protein>
    <submittedName>
        <fullName evidence="3">Rab3 GTPase-activating protein non-catalytic subunit</fullName>
    </submittedName>
</protein>
<dbReference type="Proteomes" id="UP000499080">
    <property type="component" value="Unassembled WGS sequence"/>
</dbReference>
<dbReference type="Pfam" id="PF14656">
    <property type="entry name" value="RAB3GAP2_C"/>
    <property type="match status" value="1"/>
</dbReference>
<evidence type="ECO:0000259" key="2">
    <source>
        <dbReference type="Pfam" id="PF14656"/>
    </source>
</evidence>
<keyword evidence="1" id="KW-0472">Membrane</keyword>
<proteinExistence type="predicted"/>
<reference evidence="3 4" key="1">
    <citation type="journal article" date="2019" name="Sci. Rep.">
        <title>Orb-weaving spider Araneus ventricosus genome elucidates the spidroin gene catalogue.</title>
        <authorList>
            <person name="Kono N."/>
            <person name="Nakamura H."/>
            <person name="Ohtoshi R."/>
            <person name="Moran D.A.P."/>
            <person name="Shinohara A."/>
            <person name="Yoshida Y."/>
            <person name="Fujiwara M."/>
            <person name="Mori M."/>
            <person name="Tomita M."/>
            <person name="Arakawa K."/>
        </authorList>
    </citation>
    <scope>NUCLEOTIDE SEQUENCE [LARGE SCALE GENOMIC DNA]</scope>
</reference>
<evidence type="ECO:0000313" key="4">
    <source>
        <dbReference type="Proteomes" id="UP000499080"/>
    </source>
</evidence>
<accession>A0A4Y2KEG9</accession>